<organism evidence="2 3">
    <name type="scientific">Candidatus Blautia merdavium</name>
    <dbReference type="NCBI Taxonomy" id="2838494"/>
    <lineage>
        <taxon>Bacteria</taxon>
        <taxon>Bacillati</taxon>
        <taxon>Bacillota</taxon>
        <taxon>Clostridia</taxon>
        <taxon>Lachnospirales</taxon>
        <taxon>Lachnospiraceae</taxon>
        <taxon>Blautia</taxon>
    </lineage>
</organism>
<dbReference type="EMBL" id="DWVZ01000162">
    <property type="protein sequence ID" value="HJC64350.1"/>
    <property type="molecule type" value="Genomic_DNA"/>
</dbReference>
<sequence length="289" mass="32277">MFGENHAHIFMNAVNYKEAVRTHEKAPDEQVIRRHLEAYQKKGVTFLRDGGDALHVSEETRRIAPEYGIDYRSPVFAIHKNGHYGSIVGRGFANLREYAALVREVKKNHGDFIKIMTTGIMDFDTDGSVTGTPLAKAEVKEMVHIAHEEGFAVMAHTNGARAVLEAVLAGVDSIEHGNYVDEEALQALADSDTVWVPTITVVKNMIGCGRYSDQVLNAIWETGKKNIQRGYELGVQFALGSDAGAYLVPHGQGILDEWRCFQEILGDTPQVREHLQMGEETIRRKFKKL</sequence>
<accession>A0A9D2PSA8</accession>
<reference evidence="2" key="1">
    <citation type="journal article" date="2021" name="PeerJ">
        <title>Extensive microbial diversity within the chicken gut microbiome revealed by metagenomics and culture.</title>
        <authorList>
            <person name="Gilroy R."/>
            <person name="Ravi A."/>
            <person name="Getino M."/>
            <person name="Pursley I."/>
            <person name="Horton D.L."/>
            <person name="Alikhan N.F."/>
            <person name="Baker D."/>
            <person name="Gharbi K."/>
            <person name="Hall N."/>
            <person name="Watson M."/>
            <person name="Adriaenssens E.M."/>
            <person name="Foster-Nyarko E."/>
            <person name="Jarju S."/>
            <person name="Secka A."/>
            <person name="Antonio M."/>
            <person name="Oren A."/>
            <person name="Chaudhuri R.R."/>
            <person name="La Ragione R."/>
            <person name="Hildebrand F."/>
            <person name="Pallen M.J."/>
        </authorList>
    </citation>
    <scope>NUCLEOTIDE SEQUENCE</scope>
    <source>
        <strain evidence="2">ChiBcec2-3848</strain>
    </source>
</reference>
<protein>
    <submittedName>
        <fullName evidence="2">Amidohydrolase family protein</fullName>
    </submittedName>
</protein>
<feature type="domain" description="Amidohydrolase-related" evidence="1">
    <location>
        <begin position="5"/>
        <end position="245"/>
    </location>
</feature>
<dbReference type="SUPFAM" id="SSF51556">
    <property type="entry name" value="Metallo-dependent hydrolases"/>
    <property type="match status" value="1"/>
</dbReference>
<reference evidence="2" key="2">
    <citation type="submission" date="2021-04" db="EMBL/GenBank/DDBJ databases">
        <authorList>
            <person name="Gilroy R."/>
        </authorList>
    </citation>
    <scope>NUCLEOTIDE SEQUENCE</scope>
    <source>
        <strain evidence="2">ChiBcec2-3848</strain>
    </source>
</reference>
<name>A0A9D2PSA8_9FIRM</name>
<dbReference type="PANTHER" id="PTHR43135">
    <property type="entry name" value="ALPHA-D-RIBOSE 1-METHYLPHOSPHONATE 5-TRIPHOSPHATE DIPHOSPHATASE"/>
    <property type="match status" value="1"/>
</dbReference>
<proteinExistence type="predicted"/>
<dbReference type="Proteomes" id="UP000823886">
    <property type="component" value="Unassembled WGS sequence"/>
</dbReference>
<dbReference type="InterPro" id="IPR051781">
    <property type="entry name" value="Metallo-dep_Hydrolase"/>
</dbReference>
<evidence type="ECO:0000313" key="3">
    <source>
        <dbReference type="Proteomes" id="UP000823886"/>
    </source>
</evidence>
<dbReference type="Pfam" id="PF01979">
    <property type="entry name" value="Amidohydro_1"/>
    <property type="match status" value="1"/>
</dbReference>
<evidence type="ECO:0000259" key="1">
    <source>
        <dbReference type="Pfam" id="PF01979"/>
    </source>
</evidence>
<comment type="caution">
    <text evidence="2">The sequence shown here is derived from an EMBL/GenBank/DDBJ whole genome shotgun (WGS) entry which is preliminary data.</text>
</comment>
<evidence type="ECO:0000313" key="2">
    <source>
        <dbReference type="EMBL" id="HJC64350.1"/>
    </source>
</evidence>
<dbReference type="PANTHER" id="PTHR43135:SF3">
    <property type="entry name" value="ALPHA-D-RIBOSE 1-METHYLPHOSPHONATE 5-TRIPHOSPHATE DIPHOSPHATASE"/>
    <property type="match status" value="1"/>
</dbReference>
<gene>
    <name evidence="2" type="ORF">H9753_12160</name>
</gene>
<dbReference type="GO" id="GO:0016787">
    <property type="term" value="F:hydrolase activity"/>
    <property type="evidence" value="ECO:0007669"/>
    <property type="project" value="InterPro"/>
</dbReference>
<dbReference type="InterPro" id="IPR032466">
    <property type="entry name" value="Metal_Hydrolase"/>
</dbReference>
<dbReference type="Gene3D" id="3.20.20.140">
    <property type="entry name" value="Metal-dependent hydrolases"/>
    <property type="match status" value="1"/>
</dbReference>
<dbReference type="InterPro" id="IPR006680">
    <property type="entry name" value="Amidohydro-rel"/>
</dbReference>
<dbReference type="AlphaFoldDB" id="A0A9D2PSA8"/>